<gene>
    <name evidence="7" type="primary">recO</name>
    <name evidence="10" type="ORF">HMPREF9440_02519</name>
</gene>
<keyword evidence="4 7" id="KW-0233">DNA recombination</keyword>
<dbReference type="InterPro" id="IPR037278">
    <property type="entry name" value="ARFGAP/RecO"/>
</dbReference>
<dbReference type="GO" id="GO:0006302">
    <property type="term" value="P:double-strand break repair"/>
    <property type="evidence" value="ECO:0007669"/>
    <property type="project" value="TreeGrafter"/>
</dbReference>
<feature type="domain" description="DNA replication/recombination mediator RecO N-terminal" evidence="9">
    <location>
        <begin position="113"/>
        <end position="174"/>
    </location>
</feature>
<feature type="region of interest" description="Disordered" evidence="8">
    <location>
        <begin position="25"/>
        <end position="66"/>
    </location>
</feature>
<evidence type="ECO:0000256" key="8">
    <source>
        <dbReference type="SAM" id="MobiDB-lite"/>
    </source>
</evidence>
<reference evidence="10 11" key="1">
    <citation type="submission" date="2011-11" db="EMBL/GenBank/DDBJ databases">
        <authorList>
            <person name="Weinstock G."/>
            <person name="Sodergren E."/>
            <person name="Clifton S."/>
            <person name="Fulton L."/>
            <person name="Fulton B."/>
            <person name="Courtney L."/>
            <person name="Fronick C."/>
            <person name="Harrison M."/>
            <person name="Strong C."/>
            <person name="Farmer C."/>
            <person name="Delahaunty K."/>
            <person name="Markovic C."/>
            <person name="Hall O."/>
            <person name="Minx P."/>
            <person name="Tomlinson C."/>
            <person name="Mitreva M."/>
            <person name="Hou S."/>
            <person name="Chen J."/>
            <person name="Wollam A."/>
            <person name="Pepin K.H."/>
            <person name="Johnson M."/>
            <person name="Bhonagiri V."/>
            <person name="Zhang X."/>
            <person name="Suruliraj S."/>
            <person name="Warren W."/>
            <person name="Chinwalla A."/>
            <person name="Mardis E.R."/>
            <person name="Wilson R.K."/>
        </authorList>
    </citation>
    <scope>NUCLEOTIDE SEQUENCE [LARGE SCALE GENOMIC DNA]</scope>
    <source>
        <strain evidence="10 11">YIT 11816</strain>
    </source>
</reference>
<keyword evidence="5 7" id="KW-0234">DNA repair</keyword>
<dbReference type="Proteomes" id="UP000004956">
    <property type="component" value="Unassembled WGS sequence"/>
</dbReference>
<proteinExistence type="inferred from homology"/>
<dbReference type="Pfam" id="PF11967">
    <property type="entry name" value="RecO_N"/>
    <property type="match status" value="1"/>
</dbReference>
<comment type="caution">
    <text evidence="10">The sequence shown here is derived from an EMBL/GenBank/DDBJ whole genome shotgun (WGS) entry which is preliminary data.</text>
</comment>
<feature type="region of interest" description="Disordered" evidence="8">
    <location>
        <begin position="257"/>
        <end position="277"/>
    </location>
</feature>
<keyword evidence="3 7" id="KW-0227">DNA damage</keyword>
<evidence type="ECO:0000259" key="9">
    <source>
        <dbReference type="Pfam" id="PF11967"/>
    </source>
</evidence>
<dbReference type="HOGENOM" id="CLU_066645_0_0_4"/>
<evidence type="ECO:0000313" key="11">
    <source>
        <dbReference type="Proteomes" id="UP000004956"/>
    </source>
</evidence>
<evidence type="ECO:0000256" key="4">
    <source>
        <dbReference type="ARBA" id="ARBA00023172"/>
    </source>
</evidence>
<evidence type="ECO:0000256" key="2">
    <source>
        <dbReference type="ARBA" id="ARBA00021310"/>
    </source>
</evidence>
<accession>H3KIB1</accession>
<protein>
    <recommendedName>
        <fullName evidence="2 7">DNA repair protein RecO</fullName>
    </recommendedName>
    <alternativeName>
        <fullName evidence="6 7">Recombination protein O</fullName>
    </alternativeName>
</protein>
<dbReference type="InterPro" id="IPR012340">
    <property type="entry name" value="NA-bd_OB-fold"/>
</dbReference>
<organism evidence="10 11">
    <name type="scientific">Sutterella parvirubra YIT 11816</name>
    <dbReference type="NCBI Taxonomy" id="762967"/>
    <lineage>
        <taxon>Bacteria</taxon>
        <taxon>Pseudomonadati</taxon>
        <taxon>Pseudomonadota</taxon>
        <taxon>Betaproteobacteria</taxon>
        <taxon>Burkholderiales</taxon>
        <taxon>Sutterellaceae</taxon>
        <taxon>Sutterella</taxon>
    </lineage>
</organism>
<dbReference type="HAMAP" id="MF_00201">
    <property type="entry name" value="RecO"/>
    <property type="match status" value="1"/>
</dbReference>
<evidence type="ECO:0000256" key="3">
    <source>
        <dbReference type="ARBA" id="ARBA00022763"/>
    </source>
</evidence>
<keyword evidence="11" id="KW-1185">Reference proteome</keyword>
<feature type="compositionally biased region" description="Low complexity" evidence="8">
    <location>
        <begin position="40"/>
        <end position="51"/>
    </location>
</feature>
<dbReference type="STRING" id="762967.HMPREF9440_02519"/>
<evidence type="ECO:0000256" key="5">
    <source>
        <dbReference type="ARBA" id="ARBA00023204"/>
    </source>
</evidence>
<dbReference type="RefSeq" id="WP_008543945.1">
    <property type="nucleotide sequence ID" value="NZ_JH605020.1"/>
</dbReference>
<dbReference type="PANTHER" id="PTHR33991">
    <property type="entry name" value="DNA REPAIR PROTEIN RECO"/>
    <property type="match status" value="1"/>
</dbReference>
<evidence type="ECO:0000256" key="6">
    <source>
        <dbReference type="ARBA" id="ARBA00033409"/>
    </source>
</evidence>
<dbReference type="Gene3D" id="1.20.1440.120">
    <property type="entry name" value="Recombination protein O, C-terminal domain"/>
    <property type="match status" value="1"/>
</dbReference>
<dbReference type="PATRIC" id="fig|762967.3.peg.1980"/>
<dbReference type="OrthoDB" id="9804792at2"/>
<dbReference type="SUPFAM" id="SSF50249">
    <property type="entry name" value="Nucleic acid-binding proteins"/>
    <property type="match status" value="1"/>
</dbReference>
<dbReference type="GO" id="GO:0006310">
    <property type="term" value="P:DNA recombination"/>
    <property type="evidence" value="ECO:0007669"/>
    <property type="project" value="UniProtKB-UniRule"/>
</dbReference>
<dbReference type="InterPro" id="IPR003717">
    <property type="entry name" value="RecO"/>
</dbReference>
<dbReference type="GO" id="GO:0043590">
    <property type="term" value="C:bacterial nucleoid"/>
    <property type="evidence" value="ECO:0007669"/>
    <property type="project" value="TreeGrafter"/>
</dbReference>
<dbReference type="EMBL" id="AFBQ01000384">
    <property type="protein sequence ID" value="EHY30158.1"/>
    <property type="molecule type" value="Genomic_DNA"/>
</dbReference>
<evidence type="ECO:0000313" key="10">
    <source>
        <dbReference type="EMBL" id="EHY30158.1"/>
    </source>
</evidence>
<comment type="function">
    <text evidence="7">Involved in DNA repair and RecF pathway recombination.</text>
</comment>
<sequence>MTDREGAFGPLDAVEGMKEAAAFEPLPFPTLAPQPQRAGAAESADSADAAEPPAPLPQHLSAPSGTLGTAIRRREAALRLWDEVLRTAEAAKAGSVRTAGPKAPPKRVADELGFVLHAWPWRESSLVADVLSLRYGRVFLIAKGAKRQASPLRGLLVPFAPLRLAWAGRNEGKVLIKAEWMGTLAPLSGEALLSGFYMNEMLVKLTEREDPHPKLFGAYVEALHALGTEDRTGRQRVLRRFELALLEDLGWGLTKPAPVEAKRGDKKGGRQGAEASGGVSGYVLREGALVALGRHDVPRPGEVLWDEPLIDALLSRDFKDARTLRAARDILREAVAHHLGSRTLHARRILGDLARL</sequence>
<name>H3KIB1_9BURK</name>
<dbReference type="SUPFAM" id="SSF57863">
    <property type="entry name" value="ArfGap/RecO-like zinc finger"/>
    <property type="match status" value="1"/>
</dbReference>
<dbReference type="NCBIfam" id="TIGR00613">
    <property type="entry name" value="reco"/>
    <property type="match status" value="1"/>
</dbReference>
<evidence type="ECO:0000256" key="7">
    <source>
        <dbReference type="HAMAP-Rule" id="MF_00201"/>
    </source>
</evidence>
<dbReference type="InterPro" id="IPR042242">
    <property type="entry name" value="RecO_C"/>
</dbReference>
<evidence type="ECO:0000256" key="1">
    <source>
        <dbReference type="ARBA" id="ARBA00007452"/>
    </source>
</evidence>
<dbReference type="Pfam" id="PF02565">
    <property type="entry name" value="RecO_C"/>
    <property type="match status" value="1"/>
</dbReference>
<dbReference type="PANTHER" id="PTHR33991:SF1">
    <property type="entry name" value="DNA REPAIR PROTEIN RECO"/>
    <property type="match status" value="1"/>
</dbReference>
<comment type="similarity">
    <text evidence="1 7">Belongs to the RecO family.</text>
</comment>
<dbReference type="Gene3D" id="2.40.50.140">
    <property type="entry name" value="Nucleic acid-binding proteins"/>
    <property type="match status" value="1"/>
</dbReference>
<dbReference type="InterPro" id="IPR022572">
    <property type="entry name" value="DNA_rep/recomb_RecO_N"/>
</dbReference>
<dbReference type="AlphaFoldDB" id="H3KIB1"/>